<protein>
    <submittedName>
        <fullName evidence="4">Uncharacterized protein LOC105903700 isoform X1</fullName>
    </submittedName>
</protein>
<feature type="compositionally biased region" description="Low complexity" evidence="1">
    <location>
        <begin position="74"/>
        <end position="85"/>
    </location>
</feature>
<feature type="signal peptide" evidence="2">
    <location>
        <begin position="1"/>
        <end position="23"/>
    </location>
</feature>
<feature type="compositionally biased region" description="Polar residues" evidence="1">
    <location>
        <begin position="223"/>
        <end position="256"/>
    </location>
</feature>
<keyword evidence="2" id="KW-0732">Signal</keyword>
<dbReference type="AlphaFoldDB" id="A0A6P3W1A4"/>
<evidence type="ECO:0000313" key="3">
    <source>
        <dbReference type="Proteomes" id="UP000515152"/>
    </source>
</evidence>
<evidence type="ECO:0000256" key="2">
    <source>
        <dbReference type="SAM" id="SignalP"/>
    </source>
</evidence>
<feature type="region of interest" description="Disordered" evidence="1">
    <location>
        <begin position="30"/>
        <end position="301"/>
    </location>
</feature>
<organism evidence="3 4">
    <name type="scientific">Clupea harengus</name>
    <name type="common">Atlantic herring</name>
    <dbReference type="NCBI Taxonomy" id="7950"/>
    <lineage>
        <taxon>Eukaryota</taxon>
        <taxon>Metazoa</taxon>
        <taxon>Chordata</taxon>
        <taxon>Craniata</taxon>
        <taxon>Vertebrata</taxon>
        <taxon>Euteleostomi</taxon>
        <taxon>Actinopterygii</taxon>
        <taxon>Neopterygii</taxon>
        <taxon>Teleostei</taxon>
        <taxon>Clupei</taxon>
        <taxon>Clupeiformes</taxon>
        <taxon>Clupeoidei</taxon>
        <taxon>Clupeidae</taxon>
        <taxon>Clupea</taxon>
    </lineage>
</organism>
<feature type="chain" id="PRO_5027665384" evidence="2">
    <location>
        <begin position="24"/>
        <end position="353"/>
    </location>
</feature>
<accession>A0A6P3W1A4</accession>
<feature type="compositionally biased region" description="Basic and acidic residues" evidence="1">
    <location>
        <begin position="178"/>
        <end position="193"/>
    </location>
</feature>
<feature type="region of interest" description="Disordered" evidence="1">
    <location>
        <begin position="316"/>
        <end position="353"/>
    </location>
</feature>
<dbReference type="GeneID" id="105903700"/>
<feature type="compositionally biased region" description="Low complexity" evidence="1">
    <location>
        <begin position="146"/>
        <end position="158"/>
    </location>
</feature>
<evidence type="ECO:0000256" key="1">
    <source>
        <dbReference type="SAM" id="MobiDB-lite"/>
    </source>
</evidence>
<evidence type="ECO:0000313" key="4">
    <source>
        <dbReference type="RefSeq" id="XP_012686936.2"/>
    </source>
</evidence>
<keyword evidence="3" id="KW-1185">Reference proteome</keyword>
<gene>
    <name evidence="4" type="primary">LOC105903700</name>
</gene>
<dbReference type="Proteomes" id="UP000515152">
    <property type="component" value="Chromosome 19"/>
</dbReference>
<sequence length="353" mass="38150">MLSRTSLWRVGLYFLLAVPLSSSTRYYGSDEASYNGPSQSQWGKRSDDSLTPARARQHQGHSSRGYATVAVRPSSSTAKSQYSKSGTESRKPSLYPLPQGGQKDLPTSGSSYRENVPYKSPPTSWKVRPDSSKSYGPSVKAPKRGSTSAMSDRSMSSTHYRPATPPAKASIGSGQYRPHGDKPTFGKSKETKQVRVRPHHSFSSAELSSGSLGFPQPQLAKTEVSSPYGQRGSATSKSSHSQRSFKAVPQSQTEYRSGNIGYPSGYTMKNNGRNTGYSSSVLPQQQDDDDDDDDDSSLTTIPSVLGKGVIMTISANGRQIKTGQGVPKFRPGPPPQTANPSYGSTGGYKRWRV</sequence>
<dbReference type="KEGG" id="char:105903700"/>
<name>A0A6P3W1A4_CLUHA</name>
<proteinExistence type="predicted"/>
<dbReference type="RefSeq" id="XP_012686936.2">
    <property type="nucleotide sequence ID" value="XM_012831482.2"/>
</dbReference>
<reference evidence="4" key="1">
    <citation type="submission" date="2025-08" db="UniProtKB">
        <authorList>
            <consortium name="RefSeq"/>
        </authorList>
    </citation>
    <scope>IDENTIFICATION</scope>
</reference>
<feature type="compositionally biased region" description="Low complexity" evidence="1">
    <location>
        <begin position="201"/>
        <end position="214"/>
    </location>
</feature>
<feature type="compositionally biased region" description="Polar residues" evidence="1">
    <location>
        <begin position="267"/>
        <end position="283"/>
    </location>
</feature>
<feature type="compositionally biased region" description="Acidic residues" evidence="1">
    <location>
        <begin position="286"/>
        <end position="296"/>
    </location>
</feature>